<dbReference type="FunFam" id="1.10.10.10:FF:000001">
    <property type="entry name" value="LysR family transcriptional regulator"/>
    <property type="match status" value="1"/>
</dbReference>
<reference evidence="6" key="1">
    <citation type="submission" date="2024-05" db="EMBL/GenBank/DDBJ databases">
        <authorList>
            <person name="Yang L."/>
            <person name="Pan L."/>
        </authorList>
    </citation>
    <scope>NUCLEOTIDE SEQUENCE</scope>
    <source>
        <strain evidence="6">FCG-7</strain>
    </source>
</reference>
<name>A0AAU7FE55_9NEIS</name>
<keyword evidence="4" id="KW-0804">Transcription</keyword>
<dbReference type="InterPro" id="IPR000847">
    <property type="entry name" value="LysR_HTH_N"/>
</dbReference>
<gene>
    <name evidence="6" type="ORF">ABHF33_08305</name>
</gene>
<dbReference type="InterPro" id="IPR058163">
    <property type="entry name" value="LysR-type_TF_proteobact-type"/>
</dbReference>
<evidence type="ECO:0000259" key="5">
    <source>
        <dbReference type="PROSITE" id="PS50931"/>
    </source>
</evidence>
<dbReference type="SUPFAM" id="SSF53850">
    <property type="entry name" value="Periplasmic binding protein-like II"/>
    <property type="match status" value="1"/>
</dbReference>
<dbReference type="GO" id="GO:0043565">
    <property type="term" value="F:sequence-specific DNA binding"/>
    <property type="evidence" value="ECO:0007669"/>
    <property type="project" value="TreeGrafter"/>
</dbReference>
<dbReference type="GO" id="GO:0006351">
    <property type="term" value="P:DNA-templated transcription"/>
    <property type="evidence" value="ECO:0007669"/>
    <property type="project" value="TreeGrafter"/>
</dbReference>
<evidence type="ECO:0000256" key="4">
    <source>
        <dbReference type="ARBA" id="ARBA00023163"/>
    </source>
</evidence>
<feature type="domain" description="HTH lysR-type" evidence="5">
    <location>
        <begin position="3"/>
        <end position="60"/>
    </location>
</feature>
<dbReference type="GO" id="GO:0003700">
    <property type="term" value="F:DNA-binding transcription factor activity"/>
    <property type="evidence" value="ECO:0007669"/>
    <property type="project" value="InterPro"/>
</dbReference>
<dbReference type="SUPFAM" id="SSF46785">
    <property type="entry name" value="Winged helix' DNA-binding domain"/>
    <property type="match status" value="1"/>
</dbReference>
<keyword evidence="3" id="KW-0238">DNA-binding</keyword>
<dbReference type="InterPro" id="IPR005119">
    <property type="entry name" value="LysR_subst-bd"/>
</dbReference>
<dbReference type="Gene3D" id="1.10.10.10">
    <property type="entry name" value="Winged helix-like DNA-binding domain superfamily/Winged helix DNA-binding domain"/>
    <property type="match status" value="1"/>
</dbReference>
<comment type="similarity">
    <text evidence="1">Belongs to the LysR transcriptional regulatory family.</text>
</comment>
<protein>
    <submittedName>
        <fullName evidence="6">LysR family transcriptional regulator</fullName>
    </submittedName>
</protein>
<dbReference type="Gene3D" id="3.40.190.290">
    <property type="match status" value="1"/>
</dbReference>
<dbReference type="EMBL" id="CP157355">
    <property type="protein sequence ID" value="XBM02254.1"/>
    <property type="molecule type" value="Genomic_DNA"/>
</dbReference>
<dbReference type="AlphaFoldDB" id="A0AAU7FE55"/>
<evidence type="ECO:0000313" key="6">
    <source>
        <dbReference type="EMBL" id="XBM02254.1"/>
    </source>
</evidence>
<accession>A0AAU7FE55</accession>
<dbReference type="Pfam" id="PF03466">
    <property type="entry name" value="LysR_substrate"/>
    <property type="match status" value="1"/>
</dbReference>
<sequence>MKIDLNDLNAFVRVAQCGSFRQAARELQLTPSALSHTLRKLEQALGVRLLNRTTRSVSTTQAGEQLLQRLNPALGEIAQAIEGLNDVRQHPAGRVKLNVPRAAAQLRLAPKLAEFRRQYPDIELEIVCNDALVDIVAERFDAGIRFGERVQQDMIAVRLGKAVCFSVAAAPAYLATYGQPATPADLLTHQCLQIRFPSGVHYQWEFAKEEQIFTVATQGTIISDDLALLLRAAVDGAGICYSYDEMLSPLVQAGQLQYVLSAWAPAAEYFYLYYPSGRNMSAALRAVIDFFK</sequence>
<dbReference type="PANTHER" id="PTHR30537:SF1">
    <property type="entry name" value="HTH-TYPE TRANSCRIPTIONAL REGULATOR PGRR"/>
    <property type="match status" value="1"/>
</dbReference>
<keyword evidence="2" id="KW-0805">Transcription regulation</keyword>
<dbReference type="InterPro" id="IPR036390">
    <property type="entry name" value="WH_DNA-bd_sf"/>
</dbReference>
<dbReference type="KEGG" id="cmav:ABHF33_08305"/>
<dbReference type="PANTHER" id="PTHR30537">
    <property type="entry name" value="HTH-TYPE TRANSCRIPTIONAL REGULATOR"/>
    <property type="match status" value="1"/>
</dbReference>
<evidence type="ECO:0000256" key="2">
    <source>
        <dbReference type="ARBA" id="ARBA00023015"/>
    </source>
</evidence>
<proteinExistence type="inferred from homology"/>
<dbReference type="PROSITE" id="PS50931">
    <property type="entry name" value="HTH_LYSR"/>
    <property type="match status" value="1"/>
</dbReference>
<dbReference type="PRINTS" id="PR00039">
    <property type="entry name" value="HTHLYSR"/>
</dbReference>
<evidence type="ECO:0000256" key="1">
    <source>
        <dbReference type="ARBA" id="ARBA00009437"/>
    </source>
</evidence>
<dbReference type="CDD" id="cd08474">
    <property type="entry name" value="PBP2_CrgA_like_5"/>
    <property type="match status" value="1"/>
</dbReference>
<organism evidence="6">
    <name type="scientific">Chitinibacter mangrovi</name>
    <dbReference type="NCBI Taxonomy" id="3153927"/>
    <lineage>
        <taxon>Bacteria</taxon>
        <taxon>Pseudomonadati</taxon>
        <taxon>Pseudomonadota</taxon>
        <taxon>Betaproteobacteria</taxon>
        <taxon>Neisseriales</taxon>
        <taxon>Chitinibacteraceae</taxon>
        <taxon>Chitinibacter</taxon>
    </lineage>
</organism>
<dbReference type="Pfam" id="PF00126">
    <property type="entry name" value="HTH_1"/>
    <property type="match status" value="1"/>
</dbReference>
<dbReference type="RefSeq" id="WP_348946528.1">
    <property type="nucleotide sequence ID" value="NZ_CP157355.1"/>
</dbReference>
<dbReference type="InterPro" id="IPR036388">
    <property type="entry name" value="WH-like_DNA-bd_sf"/>
</dbReference>
<evidence type="ECO:0000256" key="3">
    <source>
        <dbReference type="ARBA" id="ARBA00023125"/>
    </source>
</evidence>